<dbReference type="GO" id="GO:0042796">
    <property type="term" value="P:snRNA transcription by RNA polymerase III"/>
    <property type="evidence" value="ECO:0007669"/>
    <property type="project" value="TreeGrafter"/>
</dbReference>
<feature type="region of interest" description="Disordered" evidence="11">
    <location>
        <begin position="59"/>
        <end position="96"/>
    </location>
</feature>
<keyword evidence="5" id="KW-0238">DNA-binding</keyword>
<evidence type="ECO:0000256" key="8">
    <source>
        <dbReference type="ARBA" id="ARBA00025193"/>
    </source>
</evidence>
<evidence type="ECO:0000256" key="3">
    <source>
        <dbReference type="ARBA" id="ARBA00013634"/>
    </source>
</evidence>
<evidence type="ECO:0000313" key="13">
    <source>
        <dbReference type="WBParaSite" id="PTRK_0001398200.1"/>
    </source>
</evidence>
<keyword evidence="7" id="KW-0539">Nucleus</keyword>
<comment type="function">
    <text evidence="8">Part of the SNAPc complex required for the transcription of both RNA polymerase II and III small-nuclear RNA genes. Binds to the proximal sequence element (PSE), a non-TATA-box basal promoter element common to these 2 types of genes. Recruits TBP and BRF2 to the U6 snRNA TATA box.</text>
</comment>
<evidence type="ECO:0000256" key="9">
    <source>
        <dbReference type="ARBA" id="ARBA00025958"/>
    </source>
</evidence>
<protein>
    <recommendedName>
        <fullName evidence="3">snRNA-activating protein complex subunit 3</fullName>
    </recommendedName>
    <alternativeName>
        <fullName evidence="10">Small nuclear RNA-activating complex polypeptide 3</fullName>
    </alternativeName>
</protein>
<dbReference type="Proteomes" id="UP000038045">
    <property type="component" value="Unplaced"/>
</dbReference>
<dbReference type="GO" id="GO:0019185">
    <property type="term" value="C:snRNA-activating protein complex"/>
    <property type="evidence" value="ECO:0007669"/>
    <property type="project" value="TreeGrafter"/>
</dbReference>
<evidence type="ECO:0000256" key="7">
    <source>
        <dbReference type="ARBA" id="ARBA00023242"/>
    </source>
</evidence>
<dbReference type="GO" id="GO:0001006">
    <property type="term" value="F:RNA polymerase III type 3 promoter sequence-specific DNA binding"/>
    <property type="evidence" value="ECO:0007669"/>
    <property type="project" value="TreeGrafter"/>
</dbReference>
<keyword evidence="6" id="KW-0804">Transcription</keyword>
<comment type="subunit">
    <text evidence="9">Part of the SNAPc complex composed of 5 subunits: SNAPC1, SNAPC2, SNAPC3, SNAPC4 and SNAPC5. SNAPC3 interacts with SNAPC1.</text>
</comment>
<feature type="compositionally biased region" description="Acidic residues" evidence="11">
    <location>
        <begin position="62"/>
        <end position="75"/>
    </location>
</feature>
<evidence type="ECO:0000256" key="11">
    <source>
        <dbReference type="SAM" id="MobiDB-lite"/>
    </source>
</evidence>
<dbReference type="PANTHER" id="PTHR13421">
    <property type="entry name" value="SNRNA-ACTIVATING PROTEIN COMPLEX SUBUNIT 3"/>
    <property type="match status" value="1"/>
</dbReference>
<dbReference type="PANTHER" id="PTHR13421:SF16">
    <property type="entry name" value="SNRNA-ACTIVATING PROTEIN COMPLEX SUBUNIT 3"/>
    <property type="match status" value="1"/>
</dbReference>
<name>A0A0N4ZYW7_PARTI</name>
<dbReference type="InterPro" id="IPR022042">
    <property type="entry name" value="snRNA-activating_su3"/>
</dbReference>
<dbReference type="GO" id="GO:0005634">
    <property type="term" value="C:nucleus"/>
    <property type="evidence" value="ECO:0007669"/>
    <property type="project" value="UniProtKB-SubCell"/>
</dbReference>
<evidence type="ECO:0000256" key="10">
    <source>
        <dbReference type="ARBA" id="ARBA00029606"/>
    </source>
</evidence>
<dbReference type="WBParaSite" id="PTRK_0001398200.1">
    <property type="protein sequence ID" value="PTRK_0001398200.1"/>
    <property type="gene ID" value="PTRK_0001398200"/>
</dbReference>
<accession>A0A0N4ZYW7</accession>
<evidence type="ECO:0000256" key="2">
    <source>
        <dbReference type="ARBA" id="ARBA00010410"/>
    </source>
</evidence>
<keyword evidence="12" id="KW-1185">Reference proteome</keyword>
<dbReference type="GO" id="GO:0003681">
    <property type="term" value="F:bent DNA binding"/>
    <property type="evidence" value="ECO:0007669"/>
    <property type="project" value="TreeGrafter"/>
</dbReference>
<evidence type="ECO:0000313" key="12">
    <source>
        <dbReference type="Proteomes" id="UP000038045"/>
    </source>
</evidence>
<evidence type="ECO:0000256" key="4">
    <source>
        <dbReference type="ARBA" id="ARBA00023015"/>
    </source>
</evidence>
<keyword evidence="4" id="KW-0805">Transcription regulation</keyword>
<dbReference type="GO" id="GO:0001046">
    <property type="term" value="F:core promoter sequence-specific DNA binding"/>
    <property type="evidence" value="ECO:0007669"/>
    <property type="project" value="TreeGrafter"/>
</dbReference>
<dbReference type="Pfam" id="PF12251">
    <property type="entry name" value="SNAPC3"/>
    <property type="match status" value="1"/>
</dbReference>
<sequence>MSLDTIIGSKKILKFSPIINIDDFRYNAIYTKNLIKMAFPCEQEDILQSLEENRRKRKLLEEEGGSETSESDIDDDSRRELSDRESRSQSLASSVYREGTDIRSVQKASNQLFQFMDMKAPPGETETKYKERLNHKMLRTKYSPYNKPVIDGKKMEKYRNGFLNYINQMGGNIEEANKCTNDVKTYGKECIKRSPQYTTGNLFGGFYKNSCDLASHIMNKKRRQIFFNDNILKGVYLRKLKYFYMENYALDTRTNELTDGIPDEVRVTVRMYRPKVRKDERLSYNGDERCPPIDKVFYFCGANTLKQLRNNIICQWDVTCLKSEDKGPPNYTDFMLFHVPSSFIFIHDTLYIDTSNSDLKDITEEYRKFINDRPWYGPVKVAKMEETKIRDLNLRLGMAYVFVHMGGRCEHMFSISDLRMLSYNDYHNLNIYPIRVSSTRMNIKKCFACKVRAPRYVIVECSLLIKCPRLMCSDCYKKFYYTMNIKNSDSIAYPFINRYYVA</sequence>
<evidence type="ECO:0000256" key="1">
    <source>
        <dbReference type="ARBA" id="ARBA00004123"/>
    </source>
</evidence>
<feature type="compositionally biased region" description="Basic and acidic residues" evidence="11">
    <location>
        <begin position="76"/>
        <end position="87"/>
    </location>
</feature>
<dbReference type="GO" id="GO:0042795">
    <property type="term" value="P:snRNA transcription by RNA polymerase II"/>
    <property type="evidence" value="ECO:0007669"/>
    <property type="project" value="TreeGrafter"/>
</dbReference>
<reference evidence="13" key="1">
    <citation type="submission" date="2017-02" db="UniProtKB">
        <authorList>
            <consortium name="WormBaseParasite"/>
        </authorList>
    </citation>
    <scope>IDENTIFICATION</scope>
</reference>
<dbReference type="GO" id="GO:0000978">
    <property type="term" value="F:RNA polymerase II cis-regulatory region sequence-specific DNA binding"/>
    <property type="evidence" value="ECO:0007669"/>
    <property type="project" value="TreeGrafter"/>
</dbReference>
<comment type="similarity">
    <text evidence="2">Belongs to the SNAPC3/SRD2 family.</text>
</comment>
<comment type="subcellular location">
    <subcellularLocation>
        <location evidence="1">Nucleus</location>
    </subcellularLocation>
</comment>
<dbReference type="STRING" id="131310.A0A0N4ZYW7"/>
<evidence type="ECO:0000256" key="6">
    <source>
        <dbReference type="ARBA" id="ARBA00023163"/>
    </source>
</evidence>
<organism evidence="12 13">
    <name type="scientific">Parastrongyloides trichosuri</name>
    <name type="common">Possum-specific nematode worm</name>
    <dbReference type="NCBI Taxonomy" id="131310"/>
    <lineage>
        <taxon>Eukaryota</taxon>
        <taxon>Metazoa</taxon>
        <taxon>Ecdysozoa</taxon>
        <taxon>Nematoda</taxon>
        <taxon>Chromadorea</taxon>
        <taxon>Rhabditida</taxon>
        <taxon>Tylenchina</taxon>
        <taxon>Panagrolaimomorpha</taxon>
        <taxon>Strongyloidoidea</taxon>
        <taxon>Strongyloididae</taxon>
        <taxon>Parastrongyloides</taxon>
    </lineage>
</organism>
<evidence type="ECO:0000256" key="5">
    <source>
        <dbReference type="ARBA" id="ARBA00023125"/>
    </source>
</evidence>
<proteinExistence type="inferred from homology"/>
<dbReference type="AlphaFoldDB" id="A0A0N4ZYW7"/>